<accession>A0ABN1KA29</accession>
<dbReference type="EMBL" id="BAAAGG010000005">
    <property type="protein sequence ID" value="GAA0759708.1"/>
    <property type="molecule type" value="Genomic_DNA"/>
</dbReference>
<keyword evidence="1" id="KW-0812">Transmembrane</keyword>
<protein>
    <submittedName>
        <fullName evidence="2">Uncharacterized protein</fullName>
    </submittedName>
</protein>
<proteinExistence type="predicted"/>
<evidence type="ECO:0000313" key="3">
    <source>
        <dbReference type="Proteomes" id="UP001500185"/>
    </source>
</evidence>
<keyword evidence="1" id="KW-0472">Membrane</keyword>
<reference evidence="2 3" key="1">
    <citation type="journal article" date="2019" name="Int. J. Syst. Evol. Microbiol.">
        <title>The Global Catalogue of Microorganisms (GCM) 10K type strain sequencing project: providing services to taxonomists for standard genome sequencing and annotation.</title>
        <authorList>
            <consortium name="The Broad Institute Genomics Platform"/>
            <consortium name="The Broad Institute Genome Sequencing Center for Infectious Disease"/>
            <person name="Wu L."/>
            <person name="Ma J."/>
        </authorList>
    </citation>
    <scope>NUCLEOTIDE SEQUENCE [LARGE SCALE GENOMIC DNA]</scope>
    <source>
        <strain evidence="2 3">JCM 16231</strain>
    </source>
</reference>
<gene>
    <name evidence="2" type="ORF">GCM10009433_18170</name>
</gene>
<evidence type="ECO:0000313" key="2">
    <source>
        <dbReference type="EMBL" id="GAA0759708.1"/>
    </source>
</evidence>
<evidence type="ECO:0000256" key="1">
    <source>
        <dbReference type="SAM" id="Phobius"/>
    </source>
</evidence>
<dbReference type="Proteomes" id="UP001500185">
    <property type="component" value="Unassembled WGS sequence"/>
</dbReference>
<name>A0ABN1KA29_9FLAO</name>
<keyword evidence="1" id="KW-1133">Transmembrane helix</keyword>
<sequence>MSRQIFRIIIGIALAIALLLYVTKEFYNVEFLIMFSSLNFLIFSLGVHGLIAHSFRIENKVELTLFPLIMWVIWAILFLAFVFIILPMYCDNFLVDIS</sequence>
<feature type="transmembrane region" description="Helical" evidence="1">
    <location>
        <begin position="5"/>
        <end position="23"/>
    </location>
</feature>
<organism evidence="2 3">
    <name type="scientific">Psychroflexus lacisalsi</name>
    <dbReference type="NCBI Taxonomy" id="503928"/>
    <lineage>
        <taxon>Bacteria</taxon>
        <taxon>Pseudomonadati</taxon>
        <taxon>Bacteroidota</taxon>
        <taxon>Flavobacteriia</taxon>
        <taxon>Flavobacteriales</taxon>
        <taxon>Flavobacteriaceae</taxon>
        <taxon>Psychroflexus</taxon>
    </lineage>
</organism>
<comment type="caution">
    <text evidence="2">The sequence shown here is derived from an EMBL/GenBank/DDBJ whole genome shotgun (WGS) entry which is preliminary data.</text>
</comment>
<feature type="transmembrane region" description="Helical" evidence="1">
    <location>
        <begin position="63"/>
        <end position="89"/>
    </location>
</feature>
<keyword evidence="3" id="KW-1185">Reference proteome</keyword>
<feature type="transmembrane region" description="Helical" evidence="1">
    <location>
        <begin position="29"/>
        <end position="51"/>
    </location>
</feature>